<name>A0ABX2BZG8_9BURK</name>
<evidence type="ECO:0000313" key="1">
    <source>
        <dbReference type="EMBL" id="NPT46239.1"/>
    </source>
</evidence>
<gene>
    <name evidence="1" type="ORF">GNZ12_33935</name>
</gene>
<reference evidence="1 2" key="1">
    <citation type="submission" date="2019-11" db="EMBL/GenBank/DDBJ databases">
        <title>Metabolism of dissolved organic matter in forest soils.</title>
        <authorList>
            <person name="Cyle K.T."/>
            <person name="Wilhelm R.C."/>
            <person name="Martinez C.E."/>
        </authorList>
    </citation>
    <scope>NUCLEOTIDE SEQUENCE [LARGE SCALE GENOMIC DNA]</scope>
    <source>
        <strain evidence="1 2">1N</strain>
    </source>
</reference>
<organism evidence="1 2">
    <name type="scientific">Paraburkholderia solitsugae</name>
    <dbReference type="NCBI Taxonomy" id="2675748"/>
    <lineage>
        <taxon>Bacteria</taxon>
        <taxon>Pseudomonadati</taxon>
        <taxon>Pseudomonadota</taxon>
        <taxon>Betaproteobacteria</taxon>
        <taxon>Burkholderiales</taxon>
        <taxon>Burkholderiaceae</taxon>
        <taxon>Paraburkholderia</taxon>
    </lineage>
</organism>
<sequence length="46" mass="5240">MMAFEEEPAMRRGITVMHWFRAVVLRLAASCRAEQRFSLGSAQVQA</sequence>
<dbReference type="EMBL" id="WOEY01000132">
    <property type="protein sequence ID" value="NPT46239.1"/>
    <property type="molecule type" value="Genomic_DNA"/>
</dbReference>
<keyword evidence="2" id="KW-1185">Reference proteome</keyword>
<comment type="caution">
    <text evidence="1">The sequence shown here is derived from an EMBL/GenBank/DDBJ whole genome shotgun (WGS) entry which is preliminary data.</text>
</comment>
<evidence type="ECO:0000313" key="2">
    <source>
        <dbReference type="Proteomes" id="UP000652198"/>
    </source>
</evidence>
<dbReference type="Proteomes" id="UP000652198">
    <property type="component" value="Unassembled WGS sequence"/>
</dbReference>
<proteinExistence type="predicted"/>
<accession>A0ABX2BZG8</accession>
<protein>
    <submittedName>
        <fullName evidence="1">Uncharacterized protein</fullName>
    </submittedName>
</protein>